<feature type="repeat" description="ANK" evidence="1">
    <location>
        <begin position="199"/>
        <end position="227"/>
    </location>
</feature>
<gene>
    <name evidence="5" type="ORF">LSALG_LOCUS12487</name>
</gene>
<dbReference type="InterPro" id="IPR002110">
    <property type="entry name" value="Ankyrin_rpt"/>
</dbReference>
<accession>A0AA35W1F4</accession>
<feature type="domain" description="PGG" evidence="4">
    <location>
        <begin position="542"/>
        <end position="654"/>
    </location>
</feature>
<dbReference type="InterPro" id="IPR026961">
    <property type="entry name" value="PGG_dom"/>
</dbReference>
<dbReference type="EMBL" id="OX465078">
    <property type="protein sequence ID" value="CAI9272248.1"/>
    <property type="molecule type" value="Genomic_DNA"/>
</dbReference>
<feature type="transmembrane region" description="Helical" evidence="3">
    <location>
        <begin position="662"/>
        <end position="681"/>
    </location>
</feature>
<dbReference type="Pfam" id="PF12796">
    <property type="entry name" value="Ank_2"/>
    <property type="match status" value="1"/>
</dbReference>
<dbReference type="Pfam" id="PF13962">
    <property type="entry name" value="PGG"/>
    <property type="match status" value="1"/>
</dbReference>
<dbReference type="AlphaFoldDB" id="A0AA35W1F4"/>
<protein>
    <recommendedName>
        <fullName evidence="4">PGG domain-containing protein</fullName>
    </recommendedName>
</protein>
<dbReference type="PROSITE" id="PS50088">
    <property type="entry name" value="ANK_REPEAT"/>
    <property type="match status" value="1"/>
</dbReference>
<proteinExistence type="predicted"/>
<organism evidence="5 6">
    <name type="scientific">Lactuca saligna</name>
    <name type="common">Willowleaf lettuce</name>
    <dbReference type="NCBI Taxonomy" id="75948"/>
    <lineage>
        <taxon>Eukaryota</taxon>
        <taxon>Viridiplantae</taxon>
        <taxon>Streptophyta</taxon>
        <taxon>Embryophyta</taxon>
        <taxon>Tracheophyta</taxon>
        <taxon>Spermatophyta</taxon>
        <taxon>Magnoliopsida</taxon>
        <taxon>eudicotyledons</taxon>
        <taxon>Gunneridae</taxon>
        <taxon>Pentapetalae</taxon>
        <taxon>asterids</taxon>
        <taxon>campanulids</taxon>
        <taxon>Asterales</taxon>
        <taxon>Asteraceae</taxon>
        <taxon>Cichorioideae</taxon>
        <taxon>Cichorieae</taxon>
        <taxon>Lactucinae</taxon>
        <taxon>Lactuca</taxon>
    </lineage>
</organism>
<evidence type="ECO:0000313" key="6">
    <source>
        <dbReference type="Proteomes" id="UP001177003"/>
    </source>
</evidence>
<dbReference type="Gene3D" id="1.25.40.20">
    <property type="entry name" value="Ankyrin repeat-containing domain"/>
    <property type="match status" value="2"/>
</dbReference>
<keyword evidence="3" id="KW-1133">Transmembrane helix</keyword>
<feature type="transmembrane region" description="Helical" evidence="3">
    <location>
        <begin position="551"/>
        <end position="569"/>
    </location>
</feature>
<keyword evidence="1" id="KW-0040">ANK repeat</keyword>
<keyword evidence="3" id="KW-0812">Transmembrane</keyword>
<dbReference type="SMART" id="SM00248">
    <property type="entry name" value="ANK"/>
    <property type="match status" value="4"/>
</dbReference>
<dbReference type="PANTHER" id="PTHR24177">
    <property type="entry name" value="CASKIN"/>
    <property type="match status" value="1"/>
</dbReference>
<feature type="region of interest" description="Disordered" evidence="2">
    <location>
        <begin position="328"/>
        <end position="353"/>
    </location>
</feature>
<evidence type="ECO:0000259" key="4">
    <source>
        <dbReference type="Pfam" id="PF13962"/>
    </source>
</evidence>
<dbReference type="PANTHER" id="PTHR24177:SF472">
    <property type="entry name" value="PGG DOMAIN-CONTAINING PROTEIN"/>
    <property type="match status" value="1"/>
</dbReference>
<evidence type="ECO:0000256" key="2">
    <source>
        <dbReference type="SAM" id="MobiDB-lite"/>
    </source>
</evidence>
<reference evidence="5" key="1">
    <citation type="submission" date="2023-04" db="EMBL/GenBank/DDBJ databases">
        <authorList>
            <person name="Vijverberg K."/>
            <person name="Xiong W."/>
            <person name="Schranz E."/>
        </authorList>
    </citation>
    <scope>NUCLEOTIDE SEQUENCE</scope>
</reference>
<dbReference type="InterPro" id="IPR036770">
    <property type="entry name" value="Ankyrin_rpt-contain_sf"/>
</dbReference>
<evidence type="ECO:0000313" key="5">
    <source>
        <dbReference type="EMBL" id="CAI9272248.1"/>
    </source>
</evidence>
<feature type="compositionally biased region" description="Basic and acidic residues" evidence="2">
    <location>
        <begin position="341"/>
        <end position="353"/>
    </location>
</feature>
<dbReference type="PROSITE" id="PS50297">
    <property type="entry name" value="ANK_REP_REGION"/>
    <property type="match status" value="1"/>
</dbReference>
<dbReference type="SUPFAM" id="SSF48403">
    <property type="entry name" value="Ankyrin repeat"/>
    <property type="match status" value="2"/>
</dbReference>
<sequence length="738" mass="84346">MKKYPRLLSVLKKYGIKKTKIPCIQFHSNLTPILQSLADTEMAQPSVQLASIDEDKSLSQHTQQDIKITVSQTHSKPCPDLLNGPRKDYITTGIPLYEASIKGDWKAAKAILDKRLELVRYSITENGETALHVAASAKSTKQVEDFLENLIEYMDKTDLELENNSSNTALCLAAAAGNVKMVKIMVKKNKALVAITGSQHMTPLYMAALFGHYEVVKFLYDNSQNLHDDCWTPQNRGWLLLKCVETDMFDIALKIVQEHPDLRSSGSVLGVLAKKADVFAETESNIFKKTFNWVINPKKQVLERESKAKALELLTLIWENISEKPRNEIDAIIRGPPDPPVKPDDKSPSDKEEQTFELLKRISDGIDKMPFEIRNLIKDSPPVIRPNVQIRGNPTKKYSARIIFVAAEMGNTRFIIELIRKYPDLIWKVNDNNQSIFHTAVKHRHEGIYNLLYEIGSMKDLITPLKDKNDNNMLHLVGKSAKKKRLEDVSGVALQMQRELLWFKEVENMIPPSYRERRNKEGLTPHELFTREHKELVKQGEDWMKDTASQCMVVAALIATIVFAAAFTVPGGYDQDDGIPYFKRKGTFIAFVVSDAVSLFSSSASILMFLSILTSRYAERDFLESLPKKLMIGLATLFLSITTMMIAFSVSFFVLYHKDLKWIPILIAFFATMPVLLFATLQFPLWKDIFRSTYGSRYLFRPKKQVLYYEDSMSNHRWWFPFRVPLISKCTSKILKLL</sequence>
<name>A0AA35W1F4_LACSI</name>
<dbReference type="GO" id="GO:0016020">
    <property type="term" value="C:membrane"/>
    <property type="evidence" value="ECO:0007669"/>
    <property type="project" value="TreeGrafter"/>
</dbReference>
<evidence type="ECO:0000256" key="1">
    <source>
        <dbReference type="PROSITE-ProRule" id="PRU00023"/>
    </source>
</evidence>
<keyword evidence="3" id="KW-0472">Membrane</keyword>
<keyword evidence="6" id="KW-1185">Reference proteome</keyword>
<feature type="transmembrane region" description="Helical" evidence="3">
    <location>
        <begin position="634"/>
        <end position="656"/>
    </location>
</feature>
<evidence type="ECO:0000256" key="3">
    <source>
        <dbReference type="SAM" id="Phobius"/>
    </source>
</evidence>
<feature type="transmembrane region" description="Helical" evidence="3">
    <location>
        <begin position="589"/>
        <end position="613"/>
    </location>
</feature>
<dbReference type="Proteomes" id="UP001177003">
    <property type="component" value="Chromosome 2"/>
</dbReference>